<dbReference type="Proteomes" id="UP000664534">
    <property type="component" value="Unassembled WGS sequence"/>
</dbReference>
<sequence length="256" mass="28039">MASTAPETVVTTDQPEIHQRPKLLTIPRELRDMIIAPLLQSGDLSILCVCPAITEEALQSIKKEATFRVNFNVRDRENTAVGGATVPSDIQNVEIRFQLPPGGDLKLEEAFSLSSIGHLGYREDGAMGRCTITIDYDGGASFDLLDLRLRAPPDLLVGRITAITGLGGPRVLPMLLHALSGYTHFNSVIVNIVRGSMDDYWKCGPEVRLCIDRADARLLKRDLVPALGPADFTNDGGHCSLAFHPREHTKSKQKDM</sequence>
<evidence type="ECO:0000313" key="1">
    <source>
        <dbReference type="EMBL" id="CAF9905777.1"/>
    </source>
</evidence>
<gene>
    <name evidence="1" type="ORF">IMSHALPRED_003974</name>
</gene>
<dbReference type="OrthoDB" id="5312499at2759"/>
<proteinExistence type="predicted"/>
<dbReference type="EMBL" id="CAJPDT010000002">
    <property type="protein sequence ID" value="CAF9905777.1"/>
    <property type="molecule type" value="Genomic_DNA"/>
</dbReference>
<keyword evidence="2" id="KW-1185">Reference proteome</keyword>
<comment type="caution">
    <text evidence="1">The sequence shown here is derived from an EMBL/GenBank/DDBJ whole genome shotgun (WGS) entry which is preliminary data.</text>
</comment>
<organism evidence="1 2">
    <name type="scientific">Imshaugia aleurites</name>
    <dbReference type="NCBI Taxonomy" id="172621"/>
    <lineage>
        <taxon>Eukaryota</taxon>
        <taxon>Fungi</taxon>
        <taxon>Dikarya</taxon>
        <taxon>Ascomycota</taxon>
        <taxon>Pezizomycotina</taxon>
        <taxon>Lecanoromycetes</taxon>
        <taxon>OSLEUM clade</taxon>
        <taxon>Lecanoromycetidae</taxon>
        <taxon>Lecanorales</taxon>
        <taxon>Lecanorineae</taxon>
        <taxon>Parmeliaceae</taxon>
        <taxon>Imshaugia</taxon>
    </lineage>
</organism>
<evidence type="ECO:0000313" key="2">
    <source>
        <dbReference type="Proteomes" id="UP000664534"/>
    </source>
</evidence>
<protein>
    <submittedName>
        <fullName evidence="1">Uncharacterized protein</fullName>
    </submittedName>
</protein>
<accession>A0A8H3EKM8</accession>
<reference evidence="1" key="1">
    <citation type="submission" date="2021-03" db="EMBL/GenBank/DDBJ databases">
        <authorList>
            <person name="Tagirdzhanova G."/>
        </authorList>
    </citation>
    <scope>NUCLEOTIDE SEQUENCE</scope>
</reference>
<name>A0A8H3EKM8_9LECA</name>
<dbReference type="AlphaFoldDB" id="A0A8H3EKM8"/>